<dbReference type="AlphaFoldDB" id="A0A1G2B519"/>
<keyword evidence="1" id="KW-0812">Transmembrane</keyword>
<keyword evidence="1" id="KW-1133">Transmembrane helix</keyword>
<accession>A0A1G2B519</accession>
<evidence type="ECO:0000313" key="2">
    <source>
        <dbReference type="EMBL" id="OGY84283.1"/>
    </source>
</evidence>
<sequence length="414" mass="44602">MRVFLSGTVGLTLVVIAGLLAGIGLWYAGQFLLNDVQPVAQTAVNTTTVTNQDSEVSFNELDLLYAVKEGTTVTVFRREGFDGNNTELFSYNERVEADTSGNLWAGLPPSIALSNGGESVAYVTGDAVVVRNFETGETRNIISKVAEPLPDDVLERPTWSVDSGSGAYGFGVPRWSSDDLSIGLLTVDWEGSTLVTRAVNGDGFAAQGAVGGNVYYHWSPIGNRFVLPTYGAYARPGLYVGSGVDELAVNILQGSEVAESDFLSAEFSPQGDRIVFVYQPYNLGTNVQKIGTVAPDGTDLELFSYTAVLSSPFFGPTSNEMYFVRNTSEGIYKLQMHNRKTGELSDAMQLPSGYNQWYYLGWIDGDVLMQGTVAHVGVEAGDSTQLYLLDPDTGAVVNTSGQFDQFVTFMGLAK</sequence>
<reference evidence="2 3" key="1">
    <citation type="journal article" date="2016" name="Nat. Commun.">
        <title>Thousands of microbial genomes shed light on interconnected biogeochemical processes in an aquifer system.</title>
        <authorList>
            <person name="Anantharaman K."/>
            <person name="Brown C.T."/>
            <person name="Hug L.A."/>
            <person name="Sharon I."/>
            <person name="Castelle C.J."/>
            <person name="Probst A.J."/>
            <person name="Thomas B.C."/>
            <person name="Singh A."/>
            <person name="Wilkins M.J."/>
            <person name="Karaoz U."/>
            <person name="Brodie E.L."/>
            <person name="Williams K.H."/>
            <person name="Hubbard S.S."/>
            <person name="Banfield J.F."/>
        </authorList>
    </citation>
    <scope>NUCLEOTIDE SEQUENCE [LARGE SCALE GENOMIC DNA]</scope>
</reference>
<dbReference type="Gene3D" id="2.120.10.30">
    <property type="entry name" value="TolB, C-terminal domain"/>
    <property type="match status" value="1"/>
</dbReference>
<proteinExistence type="predicted"/>
<feature type="transmembrane region" description="Helical" evidence="1">
    <location>
        <begin position="7"/>
        <end position="28"/>
    </location>
</feature>
<comment type="caution">
    <text evidence="2">The sequence shown here is derived from an EMBL/GenBank/DDBJ whole genome shotgun (WGS) entry which is preliminary data.</text>
</comment>
<gene>
    <name evidence="2" type="ORF">A2898_03065</name>
</gene>
<organism evidence="2 3">
    <name type="scientific">Candidatus Kerfeldbacteria bacterium RIFCSPLOWO2_01_FULL_48_11</name>
    <dbReference type="NCBI Taxonomy" id="1798543"/>
    <lineage>
        <taxon>Bacteria</taxon>
        <taxon>Candidatus Kerfeldiibacteriota</taxon>
    </lineage>
</organism>
<protein>
    <recommendedName>
        <fullName evidence="4">DUF5050 domain-containing protein</fullName>
    </recommendedName>
</protein>
<dbReference type="Proteomes" id="UP000179164">
    <property type="component" value="Unassembled WGS sequence"/>
</dbReference>
<dbReference type="EMBL" id="MHKE01000009">
    <property type="protein sequence ID" value="OGY84283.1"/>
    <property type="molecule type" value="Genomic_DNA"/>
</dbReference>
<evidence type="ECO:0008006" key="4">
    <source>
        <dbReference type="Google" id="ProtNLM"/>
    </source>
</evidence>
<dbReference type="InterPro" id="IPR011042">
    <property type="entry name" value="6-blade_b-propeller_TolB-like"/>
</dbReference>
<evidence type="ECO:0000313" key="3">
    <source>
        <dbReference type="Proteomes" id="UP000179164"/>
    </source>
</evidence>
<keyword evidence="1" id="KW-0472">Membrane</keyword>
<dbReference type="SUPFAM" id="SSF82171">
    <property type="entry name" value="DPP6 N-terminal domain-like"/>
    <property type="match status" value="1"/>
</dbReference>
<dbReference type="STRING" id="1798543.A2898_03065"/>
<name>A0A1G2B519_9BACT</name>
<evidence type="ECO:0000256" key="1">
    <source>
        <dbReference type="SAM" id="Phobius"/>
    </source>
</evidence>